<organism evidence="2 3">
    <name type="scientific">Lagenidium giganteum</name>
    <dbReference type="NCBI Taxonomy" id="4803"/>
    <lineage>
        <taxon>Eukaryota</taxon>
        <taxon>Sar</taxon>
        <taxon>Stramenopiles</taxon>
        <taxon>Oomycota</taxon>
        <taxon>Peronosporomycetes</taxon>
        <taxon>Pythiales</taxon>
        <taxon>Pythiaceae</taxon>
    </lineage>
</organism>
<dbReference type="Proteomes" id="UP001146120">
    <property type="component" value="Unassembled WGS sequence"/>
</dbReference>
<accession>A0AAV2YLM7</accession>
<keyword evidence="3" id="KW-1185">Reference proteome</keyword>
<dbReference type="CDD" id="cd14686">
    <property type="entry name" value="bZIP"/>
    <property type="match status" value="1"/>
</dbReference>
<evidence type="ECO:0000313" key="3">
    <source>
        <dbReference type="Proteomes" id="UP001146120"/>
    </source>
</evidence>
<proteinExistence type="predicted"/>
<feature type="coiled-coil region" evidence="1">
    <location>
        <begin position="27"/>
        <end position="89"/>
    </location>
</feature>
<dbReference type="AlphaFoldDB" id="A0AAV2YLM7"/>
<keyword evidence="1" id="KW-0175">Coiled coil</keyword>
<comment type="caution">
    <text evidence="2">The sequence shown here is derived from an EMBL/GenBank/DDBJ whole genome shotgun (WGS) entry which is preliminary data.</text>
</comment>
<protein>
    <recommendedName>
        <fullName evidence="4">BZIP domain-containing protein</fullName>
    </recommendedName>
</protein>
<evidence type="ECO:0008006" key="4">
    <source>
        <dbReference type="Google" id="ProtNLM"/>
    </source>
</evidence>
<dbReference type="EMBL" id="DAKRPA010000262">
    <property type="protein sequence ID" value="DAZ94227.1"/>
    <property type="molecule type" value="Genomic_DNA"/>
</dbReference>
<reference evidence="2" key="1">
    <citation type="submission" date="2022-11" db="EMBL/GenBank/DDBJ databases">
        <authorList>
            <person name="Morgan W.R."/>
            <person name="Tartar A."/>
        </authorList>
    </citation>
    <scope>NUCLEOTIDE SEQUENCE</scope>
    <source>
        <strain evidence="2">ARSEF 373</strain>
    </source>
</reference>
<sequence>MSDAEARRREKNREKVRRHYYRKLNYLNGLRKQVSELEETFKTLQASTNGSGGAITAVSAVTQKQQVLFKQIMDARRALELENEELRRQVFRQQAYQQQVSQIMLDEHELFMRNPRFFMITKPLTVNECEDIRAKAYDDVMAFTTGKTFFTHQEGSVMGWKDSRGVEDGFFKFVMQKTIYNHTAKQVDEFTWPVLTDPVMLAQLYSTTVRMRCNVVQRIDEDNVVIFQEYRTMDRNNDHVVMKSLFLVCRFRTSTGILVILRGLERDRLQHEDLWIPTSEEGQHEIWHDLFCWLQIDETGPFAEHCMCKFAGTAPTVGANAYFWTIEVLLLALRWESNVLGPRFQLASDDSGQCKQERLSLTEQTQQTQTLSFAL</sequence>
<name>A0AAV2YLM7_9STRA</name>
<evidence type="ECO:0000313" key="2">
    <source>
        <dbReference type="EMBL" id="DAZ94227.1"/>
    </source>
</evidence>
<reference evidence="2" key="2">
    <citation type="journal article" date="2023" name="Microbiol Resour">
        <title>Decontamination and Annotation of the Draft Genome Sequence of the Oomycete Lagenidium giganteum ARSEF 373.</title>
        <authorList>
            <person name="Morgan W.R."/>
            <person name="Tartar A."/>
        </authorList>
    </citation>
    <scope>NUCLEOTIDE SEQUENCE</scope>
    <source>
        <strain evidence="2">ARSEF 373</strain>
    </source>
</reference>
<evidence type="ECO:0000256" key="1">
    <source>
        <dbReference type="SAM" id="Coils"/>
    </source>
</evidence>
<gene>
    <name evidence="2" type="ORF">N0F65_001077</name>
</gene>